<keyword evidence="1" id="KW-0677">Repeat</keyword>
<evidence type="ECO:0000259" key="4">
    <source>
        <dbReference type="Pfam" id="PF24883"/>
    </source>
</evidence>
<dbReference type="Pfam" id="PF24883">
    <property type="entry name" value="NPHP3_N"/>
    <property type="match status" value="1"/>
</dbReference>
<evidence type="ECO:0000313" key="6">
    <source>
        <dbReference type="Proteomes" id="UP001201163"/>
    </source>
</evidence>
<feature type="domain" description="Nephrocystin 3-like N-terminal" evidence="4">
    <location>
        <begin position="250"/>
        <end position="420"/>
    </location>
</feature>
<gene>
    <name evidence="5" type="ORF">EDB92DRAFT_350268</name>
</gene>
<organism evidence="5 6">
    <name type="scientific">Lactarius akahatsu</name>
    <dbReference type="NCBI Taxonomy" id="416441"/>
    <lineage>
        <taxon>Eukaryota</taxon>
        <taxon>Fungi</taxon>
        <taxon>Dikarya</taxon>
        <taxon>Basidiomycota</taxon>
        <taxon>Agaricomycotina</taxon>
        <taxon>Agaricomycetes</taxon>
        <taxon>Russulales</taxon>
        <taxon>Russulaceae</taxon>
        <taxon>Lactarius</taxon>
    </lineage>
</organism>
<evidence type="ECO:0000259" key="3">
    <source>
        <dbReference type="Pfam" id="PF22939"/>
    </source>
</evidence>
<protein>
    <recommendedName>
        <fullName evidence="7">NACHT domain-containing protein</fullName>
    </recommendedName>
</protein>
<dbReference type="PANTHER" id="PTHR10039:SF16">
    <property type="entry name" value="GPI INOSITOL-DEACYLASE"/>
    <property type="match status" value="1"/>
</dbReference>
<feature type="domain" description="Fungal STAND N-terminal Goodbye" evidence="2">
    <location>
        <begin position="6"/>
        <end position="105"/>
    </location>
</feature>
<feature type="domain" description="GPI inositol-deacylase winged helix" evidence="3">
    <location>
        <begin position="533"/>
        <end position="616"/>
    </location>
</feature>
<dbReference type="InterPro" id="IPR031350">
    <property type="entry name" value="Goodbye_dom"/>
</dbReference>
<reference evidence="5" key="1">
    <citation type="submission" date="2022-01" db="EMBL/GenBank/DDBJ databases">
        <title>Comparative genomics reveals a dynamic genome evolution in the ectomycorrhizal milk-cap (Lactarius) mushrooms.</title>
        <authorList>
            <consortium name="DOE Joint Genome Institute"/>
            <person name="Lebreton A."/>
            <person name="Tang N."/>
            <person name="Kuo A."/>
            <person name="LaButti K."/>
            <person name="Drula E."/>
            <person name="Barry K."/>
            <person name="Clum A."/>
            <person name="Lipzen A."/>
            <person name="Mousain D."/>
            <person name="Ng V."/>
            <person name="Wang R."/>
            <person name="Wang X."/>
            <person name="Dai Y."/>
            <person name="Henrissat B."/>
            <person name="Grigoriev I.V."/>
            <person name="Guerin-Laguette A."/>
            <person name="Yu F."/>
            <person name="Martin F.M."/>
        </authorList>
    </citation>
    <scope>NUCLEOTIDE SEQUENCE</scope>
    <source>
        <strain evidence="5">QP</strain>
    </source>
</reference>
<accession>A0AAD4QC07</accession>
<dbReference type="Gene3D" id="3.40.50.300">
    <property type="entry name" value="P-loop containing nucleotide triphosphate hydrolases"/>
    <property type="match status" value="1"/>
</dbReference>
<dbReference type="Pfam" id="PF22939">
    <property type="entry name" value="WHD_GPIID"/>
    <property type="match status" value="1"/>
</dbReference>
<sequence length="627" mass="70160">MTLQGCNSANAISDVLQEQAQAFHEFRGNDGKVIQWLKRAVHVLHTLSTSSVLGEGVGLPFPPAKVVFAGIGILLAAIKDVSASYDALVDLFESTENFLRRLDIYTQIPPTTAMTEIVVKILVELLSTLALATQQVKQGRLKKFGMKLLGENETEAVLQRLDRLNHEEARTTAAQTLEVVYGLVKNMKVVMDGGKTTSEDIKHALVVMQQVASNMNKSQRDQLHDKSRKWLSPADPSTNYNIACKAHHDGTATWFIQGATFREWEVTGSLLWIHGRPGSGKSILCSSIIRKITRLCDAGLASMAYFYFDFKDTAKQDARAALSSLLIQLSYQSDPCSDILGRLYSAHRSGGMQPSDDTLMGCLRDMLALPRNGPTYIIFDALDECPKSAGTPSPRESVLELVEWLTRLGYPNLHVCVTSRPEADIKANLQPLASHCVSLHDESGQRKDINDYIVSFTNTDTYMRKWKQEEKDLVIKRLTRDADGMFRWVFCQLDKLRRCLPSRIRRALEELPSTLDATYERTLLDIDEENWAFAHRLFQCITVASRPLRVEELAEFLAFDFDDGDNNPNFDADWRPEDPDHAVLSTCSSLISVVNVGNTTVVQFSHFSVKEFLTSTRVARGMTLAMS</sequence>
<dbReference type="InterPro" id="IPR027417">
    <property type="entry name" value="P-loop_NTPase"/>
</dbReference>
<evidence type="ECO:0000256" key="1">
    <source>
        <dbReference type="ARBA" id="ARBA00022737"/>
    </source>
</evidence>
<evidence type="ECO:0000259" key="2">
    <source>
        <dbReference type="Pfam" id="PF17109"/>
    </source>
</evidence>
<dbReference type="SUPFAM" id="SSF52540">
    <property type="entry name" value="P-loop containing nucleoside triphosphate hydrolases"/>
    <property type="match status" value="1"/>
</dbReference>
<dbReference type="Proteomes" id="UP001201163">
    <property type="component" value="Unassembled WGS sequence"/>
</dbReference>
<evidence type="ECO:0000313" key="5">
    <source>
        <dbReference type="EMBL" id="KAH8994004.1"/>
    </source>
</evidence>
<dbReference type="Pfam" id="PF17109">
    <property type="entry name" value="Goodbye"/>
    <property type="match status" value="1"/>
</dbReference>
<dbReference type="AlphaFoldDB" id="A0AAD4QC07"/>
<evidence type="ECO:0008006" key="7">
    <source>
        <dbReference type="Google" id="ProtNLM"/>
    </source>
</evidence>
<dbReference type="InterPro" id="IPR056884">
    <property type="entry name" value="NPHP3-like_N"/>
</dbReference>
<proteinExistence type="predicted"/>
<dbReference type="EMBL" id="JAKELL010000016">
    <property type="protein sequence ID" value="KAH8994004.1"/>
    <property type="molecule type" value="Genomic_DNA"/>
</dbReference>
<comment type="caution">
    <text evidence="5">The sequence shown here is derived from an EMBL/GenBank/DDBJ whole genome shotgun (WGS) entry which is preliminary data.</text>
</comment>
<dbReference type="InterPro" id="IPR054471">
    <property type="entry name" value="GPIID_WHD"/>
</dbReference>
<keyword evidence="6" id="KW-1185">Reference proteome</keyword>
<name>A0AAD4QC07_9AGAM</name>
<dbReference type="PANTHER" id="PTHR10039">
    <property type="entry name" value="AMELOGENIN"/>
    <property type="match status" value="1"/>
</dbReference>